<accession>A0A9X9M9M9</accession>
<name>A0A9X9M9M9_GULGU</name>
<dbReference type="EMBL" id="CYRY02044924">
    <property type="protein sequence ID" value="VCX40133.1"/>
    <property type="molecule type" value="Genomic_DNA"/>
</dbReference>
<protein>
    <submittedName>
        <fullName evidence="1">Uncharacterized protein</fullName>
    </submittedName>
</protein>
<dbReference type="AlphaFoldDB" id="A0A9X9M9M9"/>
<reference evidence="1 2" key="1">
    <citation type="submission" date="2018-10" db="EMBL/GenBank/DDBJ databases">
        <authorList>
            <person name="Ekblom R."/>
            <person name="Jareborg N."/>
        </authorList>
    </citation>
    <scope>NUCLEOTIDE SEQUENCE [LARGE SCALE GENOMIC DNA]</scope>
    <source>
        <tissue evidence="1">Muscle</tissue>
    </source>
</reference>
<sequence>MGPCAQASPMNSSGVHRKSSRLFYTQIPMRRSSCPSECQVTFLLEHQL</sequence>
<proteinExistence type="predicted"/>
<evidence type="ECO:0000313" key="2">
    <source>
        <dbReference type="Proteomes" id="UP000269945"/>
    </source>
</evidence>
<gene>
    <name evidence="1" type="ORF">BN2614_LOCUS1</name>
</gene>
<comment type="caution">
    <text evidence="1">The sequence shown here is derived from an EMBL/GenBank/DDBJ whole genome shotgun (WGS) entry which is preliminary data.</text>
</comment>
<evidence type="ECO:0000313" key="1">
    <source>
        <dbReference type="EMBL" id="VCX40133.1"/>
    </source>
</evidence>
<dbReference type="Proteomes" id="UP000269945">
    <property type="component" value="Unassembled WGS sequence"/>
</dbReference>
<organism evidence="1 2">
    <name type="scientific">Gulo gulo</name>
    <name type="common">Wolverine</name>
    <name type="synonym">Gluton</name>
    <dbReference type="NCBI Taxonomy" id="48420"/>
    <lineage>
        <taxon>Eukaryota</taxon>
        <taxon>Metazoa</taxon>
        <taxon>Chordata</taxon>
        <taxon>Craniata</taxon>
        <taxon>Vertebrata</taxon>
        <taxon>Euteleostomi</taxon>
        <taxon>Mammalia</taxon>
        <taxon>Eutheria</taxon>
        <taxon>Laurasiatheria</taxon>
        <taxon>Carnivora</taxon>
        <taxon>Caniformia</taxon>
        <taxon>Musteloidea</taxon>
        <taxon>Mustelidae</taxon>
        <taxon>Guloninae</taxon>
        <taxon>Gulo</taxon>
    </lineage>
</organism>
<keyword evidence="2" id="KW-1185">Reference proteome</keyword>